<evidence type="ECO:0000256" key="1">
    <source>
        <dbReference type="SAM" id="MobiDB-lite"/>
    </source>
</evidence>
<sequence>MPGDLVADGLGLILRGQPSRFRRVGGGAEGVRAHVSDTRGLCSGPGGSHGRRRAHRVRGPTSNEPAAYLTGCLELTTGERPSAGDGITWSTICRSL</sequence>
<evidence type="ECO:0000313" key="3">
    <source>
        <dbReference type="Proteomes" id="UP001500002"/>
    </source>
</evidence>
<proteinExistence type="predicted"/>
<evidence type="ECO:0000313" key="2">
    <source>
        <dbReference type="EMBL" id="GAA1800542.1"/>
    </source>
</evidence>
<organism evidence="2 3">
    <name type="scientific">Agromyces neolithicus</name>
    <dbReference type="NCBI Taxonomy" id="269420"/>
    <lineage>
        <taxon>Bacteria</taxon>
        <taxon>Bacillati</taxon>
        <taxon>Actinomycetota</taxon>
        <taxon>Actinomycetes</taxon>
        <taxon>Micrococcales</taxon>
        <taxon>Microbacteriaceae</taxon>
        <taxon>Agromyces</taxon>
    </lineage>
</organism>
<reference evidence="3" key="1">
    <citation type="journal article" date="2019" name="Int. J. Syst. Evol. Microbiol.">
        <title>The Global Catalogue of Microorganisms (GCM) 10K type strain sequencing project: providing services to taxonomists for standard genome sequencing and annotation.</title>
        <authorList>
            <consortium name="The Broad Institute Genomics Platform"/>
            <consortium name="The Broad Institute Genome Sequencing Center for Infectious Disease"/>
            <person name="Wu L."/>
            <person name="Ma J."/>
        </authorList>
    </citation>
    <scope>NUCLEOTIDE SEQUENCE [LARGE SCALE GENOMIC DNA]</scope>
    <source>
        <strain evidence="3">JCM 14322</strain>
    </source>
</reference>
<feature type="compositionally biased region" description="Basic residues" evidence="1">
    <location>
        <begin position="49"/>
        <end position="58"/>
    </location>
</feature>
<dbReference type="Proteomes" id="UP001500002">
    <property type="component" value="Unassembled WGS sequence"/>
</dbReference>
<name>A0ABP4Y4V4_9MICO</name>
<gene>
    <name evidence="2" type="ORF">GCM10009749_05540</name>
</gene>
<feature type="region of interest" description="Disordered" evidence="1">
    <location>
        <begin position="37"/>
        <end position="63"/>
    </location>
</feature>
<keyword evidence="3" id="KW-1185">Reference proteome</keyword>
<comment type="caution">
    <text evidence="2">The sequence shown here is derived from an EMBL/GenBank/DDBJ whole genome shotgun (WGS) entry which is preliminary data.</text>
</comment>
<accession>A0ABP4Y4V4</accession>
<protein>
    <submittedName>
        <fullName evidence="2">Uncharacterized protein</fullName>
    </submittedName>
</protein>
<dbReference type="EMBL" id="BAAANJ010000001">
    <property type="protein sequence ID" value="GAA1800542.1"/>
    <property type="molecule type" value="Genomic_DNA"/>
</dbReference>